<evidence type="ECO:0000313" key="5">
    <source>
        <dbReference type="Proteomes" id="UP000007264"/>
    </source>
</evidence>
<feature type="chain" id="PRO_5003637536" description="Phytocyanin domain-containing protein" evidence="3">
    <location>
        <begin position="20"/>
        <end position="146"/>
    </location>
</feature>
<dbReference type="SUPFAM" id="SSF49503">
    <property type="entry name" value="Cupredoxins"/>
    <property type="match status" value="1"/>
</dbReference>
<evidence type="ECO:0000256" key="1">
    <source>
        <dbReference type="ARBA" id="ARBA00022723"/>
    </source>
</evidence>
<dbReference type="GO" id="GO:0046872">
    <property type="term" value="F:metal ion binding"/>
    <property type="evidence" value="ECO:0007669"/>
    <property type="project" value="UniProtKB-KW"/>
</dbReference>
<dbReference type="Proteomes" id="UP000007264">
    <property type="component" value="Unassembled WGS sequence"/>
</dbReference>
<keyword evidence="2" id="KW-0186">Copper</keyword>
<dbReference type="InterPro" id="IPR008972">
    <property type="entry name" value="Cupredoxin"/>
</dbReference>
<dbReference type="PROSITE" id="PS00196">
    <property type="entry name" value="COPPER_BLUE"/>
    <property type="match status" value="1"/>
</dbReference>
<evidence type="ECO:0000256" key="2">
    <source>
        <dbReference type="ARBA" id="ARBA00023008"/>
    </source>
</evidence>
<feature type="signal peptide" evidence="3">
    <location>
        <begin position="1"/>
        <end position="19"/>
    </location>
</feature>
<sequence>MKTWCVTAVLLLCVGISVGRQLQQGSTPSSGGNTATAQATATATASVGGGQIYAIDPWSLGKSYAPLTVAASSRIRFNWNSRHGVYRIPSGSCPSSFSPGNGIIALAPASNGGSFTTPPLSPGVYWYACPVPTHCPSGMIFKVTVV</sequence>
<name>I0Z6R7_COCSC</name>
<keyword evidence="5" id="KW-1185">Reference proteome</keyword>
<organism evidence="4 5">
    <name type="scientific">Coccomyxa subellipsoidea (strain C-169)</name>
    <name type="common">Green microalga</name>
    <dbReference type="NCBI Taxonomy" id="574566"/>
    <lineage>
        <taxon>Eukaryota</taxon>
        <taxon>Viridiplantae</taxon>
        <taxon>Chlorophyta</taxon>
        <taxon>core chlorophytes</taxon>
        <taxon>Trebouxiophyceae</taxon>
        <taxon>Trebouxiophyceae incertae sedis</taxon>
        <taxon>Coccomyxaceae</taxon>
        <taxon>Coccomyxa</taxon>
        <taxon>Coccomyxa subellipsoidea</taxon>
    </lineage>
</organism>
<keyword evidence="1" id="KW-0479">Metal-binding</keyword>
<dbReference type="Gene3D" id="2.60.40.420">
    <property type="entry name" value="Cupredoxins - blue copper proteins"/>
    <property type="match status" value="1"/>
</dbReference>
<dbReference type="GeneID" id="17044346"/>
<keyword evidence="3" id="KW-0732">Signal</keyword>
<evidence type="ECO:0000313" key="4">
    <source>
        <dbReference type="EMBL" id="EIE26336.1"/>
    </source>
</evidence>
<accession>I0Z6R7</accession>
<dbReference type="EMBL" id="AGSI01000002">
    <property type="protein sequence ID" value="EIE26336.1"/>
    <property type="molecule type" value="Genomic_DNA"/>
</dbReference>
<dbReference type="AlphaFoldDB" id="I0Z6R7"/>
<dbReference type="KEGG" id="csl:COCSUDRAFT_58873"/>
<proteinExistence type="predicted"/>
<dbReference type="OrthoDB" id="513009at2759"/>
<reference evidence="4 5" key="1">
    <citation type="journal article" date="2012" name="Genome Biol.">
        <title>The genome of the polar eukaryotic microalga coccomyxa subellipsoidea reveals traits of cold adaptation.</title>
        <authorList>
            <person name="Blanc G."/>
            <person name="Agarkova I."/>
            <person name="Grimwood J."/>
            <person name="Kuo A."/>
            <person name="Brueggeman A."/>
            <person name="Dunigan D."/>
            <person name="Gurnon J."/>
            <person name="Ladunga I."/>
            <person name="Lindquist E."/>
            <person name="Lucas S."/>
            <person name="Pangilinan J."/>
            <person name="Proschold T."/>
            <person name="Salamov A."/>
            <person name="Schmutz J."/>
            <person name="Weeks D."/>
            <person name="Yamada T."/>
            <person name="Claverie J.M."/>
            <person name="Grigoriev I."/>
            <person name="Van Etten J."/>
            <person name="Lomsadze A."/>
            <person name="Borodovsky M."/>
        </authorList>
    </citation>
    <scope>NUCLEOTIDE SEQUENCE [LARGE SCALE GENOMIC DNA]</scope>
    <source>
        <strain evidence="4 5">C-169</strain>
    </source>
</reference>
<comment type="caution">
    <text evidence="4">The sequence shown here is derived from an EMBL/GenBank/DDBJ whole genome shotgun (WGS) entry which is preliminary data.</text>
</comment>
<evidence type="ECO:0008006" key="6">
    <source>
        <dbReference type="Google" id="ProtNLM"/>
    </source>
</evidence>
<dbReference type="InterPro" id="IPR028871">
    <property type="entry name" value="BlueCu_1_BS"/>
</dbReference>
<dbReference type="RefSeq" id="XP_005650880.1">
    <property type="nucleotide sequence ID" value="XM_005650823.1"/>
</dbReference>
<gene>
    <name evidence="4" type="ORF">COCSUDRAFT_58873</name>
</gene>
<protein>
    <recommendedName>
        <fullName evidence="6">Phytocyanin domain-containing protein</fullName>
    </recommendedName>
</protein>
<evidence type="ECO:0000256" key="3">
    <source>
        <dbReference type="SAM" id="SignalP"/>
    </source>
</evidence>